<comment type="caution">
    <text evidence="3">The sequence shown here is derived from an EMBL/GenBank/DDBJ whole genome shotgun (WGS) entry which is preliminary data.</text>
</comment>
<evidence type="ECO:0000313" key="4">
    <source>
        <dbReference type="Proteomes" id="UP000294028"/>
    </source>
</evidence>
<keyword evidence="3" id="KW-0482">Metalloprotease</keyword>
<reference evidence="3 4" key="1">
    <citation type="submission" date="2018-12" db="EMBL/GenBank/DDBJ databases">
        <title>Genome analysis provides insights into bioremediation potentialities of Halogeometricum borinquense strain N11.</title>
        <authorList>
            <person name="Najjari A."/>
            <person name="Youssef N."/>
            <person name="Fhoula I."/>
            <person name="Ben Dhia O."/>
            <person name="Mahjoubi M."/>
            <person name="Ouzari H.I."/>
            <person name="Cherif A."/>
        </authorList>
    </citation>
    <scope>NUCLEOTIDE SEQUENCE [LARGE SCALE GENOMIC DNA]</scope>
    <source>
        <strain evidence="3 4">N11</strain>
    </source>
</reference>
<gene>
    <name evidence="3" type="ORF">ELS19_17945</name>
</gene>
<keyword evidence="1" id="KW-1133">Transmembrane helix</keyword>
<dbReference type="GO" id="GO:0006508">
    <property type="term" value="P:proteolysis"/>
    <property type="evidence" value="ECO:0007669"/>
    <property type="project" value="UniProtKB-KW"/>
</dbReference>
<keyword evidence="3" id="KW-0645">Protease</keyword>
<keyword evidence="1" id="KW-0812">Transmembrane</keyword>
<name>A0A482SZ86_9EURY</name>
<keyword evidence="1" id="KW-0472">Membrane</keyword>
<feature type="transmembrane region" description="Helical" evidence="1">
    <location>
        <begin position="99"/>
        <end position="122"/>
    </location>
</feature>
<dbReference type="RefSeq" id="WP_129786325.1">
    <property type="nucleotide sequence ID" value="NZ_RZHH01000003.1"/>
</dbReference>
<feature type="transmembrane region" description="Helical" evidence="1">
    <location>
        <begin position="207"/>
        <end position="226"/>
    </location>
</feature>
<accession>A0A482SZ86</accession>
<dbReference type="Proteomes" id="UP000294028">
    <property type="component" value="Unassembled WGS sequence"/>
</dbReference>
<evidence type="ECO:0000256" key="1">
    <source>
        <dbReference type="SAM" id="Phobius"/>
    </source>
</evidence>
<dbReference type="PANTHER" id="PTHR36435:SF1">
    <property type="entry name" value="CAAX AMINO TERMINAL PROTEASE FAMILY PROTEIN"/>
    <property type="match status" value="1"/>
</dbReference>
<feature type="domain" description="CAAX prenyl protease 2/Lysostaphin resistance protein A-like" evidence="2">
    <location>
        <begin position="145"/>
        <end position="244"/>
    </location>
</feature>
<evidence type="ECO:0000313" key="3">
    <source>
        <dbReference type="EMBL" id="RYJ08421.1"/>
    </source>
</evidence>
<dbReference type="GO" id="GO:0004175">
    <property type="term" value="F:endopeptidase activity"/>
    <property type="evidence" value="ECO:0007669"/>
    <property type="project" value="UniProtKB-ARBA"/>
</dbReference>
<dbReference type="InterPro" id="IPR003675">
    <property type="entry name" value="Rce1/LyrA-like_dom"/>
</dbReference>
<proteinExistence type="predicted"/>
<organism evidence="3 4">
    <name type="scientific">Halogeometricum borinquense</name>
    <dbReference type="NCBI Taxonomy" id="60847"/>
    <lineage>
        <taxon>Archaea</taxon>
        <taxon>Methanobacteriati</taxon>
        <taxon>Methanobacteriota</taxon>
        <taxon>Stenosarchaea group</taxon>
        <taxon>Halobacteria</taxon>
        <taxon>Halobacteriales</taxon>
        <taxon>Haloferacaceae</taxon>
        <taxon>Halogeometricum</taxon>
    </lineage>
</organism>
<dbReference type="GO" id="GO:0008237">
    <property type="term" value="F:metallopeptidase activity"/>
    <property type="evidence" value="ECO:0007669"/>
    <property type="project" value="UniProtKB-KW"/>
</dbReference>
<dbReference type="EMBL" id="RZHH01000003">
    <property type="protein sequence ID" value="RYJ08421.1"/>
    <property type="molecule type" value="Genomic_DNA"/>
</dbReference>
<feature type="transmembrane region" description="Helical" evidence="1">
    <location>
        <begin position="57"/>
        <end position="79"/>
    </location>
</feature>
<dbReference type="InterPro" id="IPR052710">
    <property type="entry name" value="CAAX_protease"/>
</dbReference>
<feature type="transmembrane region" description="Helical" evidence="1">
    <location>
        <begin position="175"/>
        <end position="195"/>
    </location>
</feature>
<sequence length="252" mass="26719">MSDSVSTPTADVDNGATDRTGTVRTATVLAGIIVAALVATVAATLATAVIGSRLGETATFVVGIVGIELSFIVVGITYLRFRSSFRLPVRPPTRQELPYLIGGLLASLVTAFLSLAITDAIIPAFELSPGYTEYSRLGDLTGIGFAFGAILSFTLIGPTEEFFFRGVMQGRLREAFSPVSAVGIAGAAFALFHVYPVLLLSPPPATIAHMAAYYTLMGMIFGWVYYRTDNLVVPALVHGIFNAVLFTSALWI</sequence>
<dbReference type="PANTHER" id="PTHR36435">
    <property type="entry name" value="SLR1288 PROTEIN"/>
    <property type="match status" value="1"/>
</dbReference>
<protein>
    <submittedName>
        <fullName evidence="3">CPBP family intramembrane metalloprotease</fullName>
    </submittedName>
</protein>
<dbReference type="AlphaFoldDB" id="A0A482SZ86"/>
<dbReference type="Pfam" id="PF02517">
    <property type="entry name" value="Rce1-like"/>
    <property type="match status" value="1"/>
</dbReference>
<evidence type="ECO:0000259" key="2">
    <source>
        <dbReference type="Pfam" id="PF02517"/>
    </source>
</evidence>
<keyword evidence="3" id="KW-0378">Hydrolase</keyword>
<feature type="transmembrane region" description="Helical" evidence="1">
    <location>
        <begin position="231"/>
        <end position="251"/>
    </location>
</feature>
<feature type="transmembrane region" description="Helical" evidence="1">
    <location>
        <begin position="28"/>
        <end position="51"/>
    </location>
</feature>
<feature type="transmembrane region" description="Helical" evidence="1">
    <location>
        <begin position="142"/>
        <end position="163"/>
    </location>
</feature>
<dbReference type="GO" id="GO:0080120">
    <property type="term" value="P:CAAX-box protein maturation"/>
    <property type="evidence" value="ECO:0007669"/>
    <property type="project" value="UniProtKB-ARBA"/>
</dbReference>